<keyword evidence="1 4" id="KW-0347">Helicase</keyword>
<dbReference type="GO" id="GO:0043139">
    <property type="term" value="F:5'-3' DNA helicase activity"/>
    <property type="evidence" value="ECO:0007669"/>
    <property type="project" value="UniProtKB-EC"/>
</dbReference>
<evidence type="ECO:0000313" key="4">
    <source>
        <dbReference type="EMBL" id="KHJ32918.1"/>
    </source>
</evidence>
<evidence type="ECO:0000313" key="5">
    <source>
        <dbReference type="Proteomes" id="UP000030854"/>
    </source>
</evidence>
<organism evidence="4 5">
    <name type="scientific">Uncinula necator</name>
    <name type="common">Grape powdery mildew</name>
    <dbReference type="NCBI Taxonomy" id="52586"/>
    <lineage>
        <taxon>Eukaryota</taxon>
        <taxon>Fungi</taxon>
        <taxon>Dikarya</taxon>
        <taxon>Ascomycota</taxon>
        <taxon>Pezizomycotina</taxon>
        <taxon>Leotiomycetes</taxon>
        <taxon>Erysiphales</taxon>
        <taxon>Erysiphaceae</taxon>
        <taxon>Erysiphe</taxon>
    </lineage>
</organism>
<comment type="catalytic activity">
    <reaction evidence="1">
        <text>ATP + H2O = ADP + phosphate + H(+)</text>
        <dbReference type="Rhea" id="RHEA:13065"/>
        <dbReference type="ChEBI" id="CHEBI:15377"/>
        <dbReference type="ChEBI" id="CHEBI:15378"/>
        <dbReference type="ChEBI" id="CHEBI:30616"/>
        <dbReference type="ChEBI" id="CHEBI:43474"/>
        <dbReference type="ChEBI" id="CHEBI:456216"/>
        <dbReference type="EC" id="5.6.2.3"/>
    </reaction>
</comment>
<dbReference type="PANTHER" id="PTHR10492">
    <property type="match status" value="1"/>
</dbReference>
<keyword evidence="1" id="KW-0547">Nucleotide-binding</keyword>
<dbReference type="GO" id="GO:0005524">
    <property type="term" value="F:ATP binding"/>
    <property type="evidence" value="ECO:0007669"/>
    <property type="project" value="UniProtKB-KW"/>
</dbReference>
<comment type="caution">
    <text evidence="4">The sequence shown here is derived from an EMBL/GenBank/DDBJ whole genome shotgun (WGS) entry which is preliminary data.</text>
</comment>
<dbReference type="HOGENOM" id="CLU_001324_14_4_1"/>
<keyword evidence="1" id="KW-0378">Hydrolase</keyword>
<name>A0A0B1P3Q8_UNCNE</name>
<keyword evidence="1" id="KW-0067">ATP-binding</keyword>
<keyword evidence="5" id="KW-1185">Reference proteome</keyword>
<dbReference type="GO" id="GO:0016887">
    <property type="term" value="F:ATP hydrolysis activity"/>
    <property type="evidence" value="ECO:0007669"/>
    <property type="project" value="RHEA"/>
</dbReference>
<dbReference type="Proteomes" id="UP000030854">
    <property type="component" value="Unassembled WGS sequence"/>
</dbReference>
<sequence>MPGPAGTGKKFLYKTLCNKYRSEGKVVLCAASSGIAALLLPKGLSHSLFNTPINSNEETQCRITGNSDLAGLLRRAHLIIWDEVTLQSRHDFAATTDDRNIFREFIYPQDQLSAGDVSIFHDRAILTSRNDEVTSFNNTIAGLRATESHEYYAQDKVQNEEARHISDYPAEFLHTLGGFGQPLGRLTLQVGMSVMLRNLYPKMGLCNGTRLIITRLSDHGVRGRVISTATAFHGREHYIHRIVMTTDENLPFTLSRRKLPLRPCFSMTINKSQGQTLQQVGVDLPTPVFSHGQLYVTLSRVTDVNKLILLLPRGSRKTTNIVYPEVLMRPTE</sequence>
<feature type="domain" description="DNA helicase Pif1-like 2B" evidence="3">
    <location>
        <begin position="171"/>
        <end position="216"/>
    </location>
</feature>
<dbReference type="InterPro" id="IPR010285">
    <property type="entry name" value="DNA_helicase_pif1-like_DEAD"/>
</dbReference>
<dbReference type="Gene3D" id="3.40.50.300">
    <property type="entry name" value="P-loop containing nucleotide triphosphate hydrolases"/>
    <property type="match status" value="1"/>
</dbReference>
<evidence type="ECO:0000256" key="1">
    <source>
        <dbReference type="RuleBase" id="RU363044"/>
    </source>
</evidence>
<protein>
    <recommendedName>
        <fullName evidence="1">ATP-dependent DNA helicase</fullName>
        <ecNumber evidence="1">5.6.2.3</ecNumber>
    </recommendedName>
</protein>
<dbReference type="Pfam" id="PF21530">
    <property type="entry name" value="Pif1_2B_dom"/>
    <property type="match status" value="1"/>
</dbReference>
<dbReference type="GO" id="GO:0000723">
    <property type="term" value="P:telomere maintenance"/>
    <property type="evidence" value="ECO:0007669"/>
    <property type="project" value="InterPro"/>
</dbReference>
<accession>A0A0B1P3Q8</accession>
<dbReference type="InterPro" id="IPR027417">
    <property type="entry name" value="P-loop_NTPase"/>
</dbReference>
<evidence type="ECO:0000259" key="2">
    <source>
        <dbReference type="Pfam" id="PF05970"/>
    </source>
</evidence>
<dbReference type="Pfam" id="PF05970">
    <property type="entry name" value="PIF1"/>
    <property type="match status" value="1"/>
</dbReference>
<keyword evidence="1" id="KW-0234">DNA repair</keyword>
<dbReference type="OMA" id="MACASET"/>
<dbReference type="PANTHER" id="PTHR10492:SF57">
    <property type="entry name" value="ATP-DEPENDENT DNA HELICASE"/>
    <property type="match status" value="1"/>
</dbReference>
<dbReference type="GO" id="GO:0006310">
    <property type="term" value="P:DNA recombination"/>
    <property type="evidence" value="ECO:0007669"/>
    <property type="project" value="UniProtKB-KW"/>
</dbReference>
<dbReference type="SUPFAM" id="SSF52540">
    <property type="entry name" value="P-loop containing nucleoside triphosphate hydrolases"/>
    <property type="match status" value="1"/>
</dbReference>
<comment type="cofactor">
    <cofactor evidence="1">
        <name>Mg(2+)</name>
        <dbReference type="ChEBI" id="CHEBI:18420"/>
    </cofactor>
</comment>
<proteinExistence type="inferred from homology"/>
<dbReference type="EC" id="5.6.2.3" evidence="1"/>
<feature type="domain" description="DNA helicase Pif1-like DEAD-box helicase" evidence="2">
    <location>
        <begin position="3"/>
        <end position="94"/>
    </location>
</feature>
<comment type="similarity">
    <text evidence="1">Belongs to the helicase family.</text>
</comment>
<dbReference type="InterPro" id="IPR049163">
    <property type="entry name" value="Pif1-like_2B_dom"/>
</dbReference>
<dbReference type="CDD" id="cd18809">
    <property type="entry name" value="SF1_C_RecD"/>
    <property type="match status" value="1"/>
</dbReference>
<gene>
    <name evidence="4" type="ORF">EV44_g1749</name>
</gene>
<dbReference type="AlphaFoldDB" id="A0A0B1P3Q8"/>
<dbReference type="GO" id="GO:0006281">
    <property type="term" value="P:DNA repair"/>
    <property type="evidence" value="ECO:0007669"/>
    <property type="project" value="UniProtKB-KW"/>
</dbReference>
<keyword evidence="1" id="KW-0227">DNA damage</keyword>
<reference evidence="4 5" key="1">
    <citation type="journal article" date="2014" name="BMC Genomics">
        <title>Adaptive genomic structural variation in the grape powdery mildew pathogen, Erysiphe necator.</title>
        <authorList>
            <person name="Jones L."/>
            <person name="Riaz S."/>
            <person name="Morales-Cruz A."/>
            <person name="Amrine K.C."/>
            <person name="McGuire B."/>
            <person name="Gubler W.D."/>
            <person name="Walker M.A."/>
            <person name="Cantu D."/>
        </authorList>
    </citation>
    <scope>NUCLEOTIDE SEQUENCE [LARGE SCALE GENOMIC DNA]</scope>
    <source>
        <strain evidence="5">c</strain>
    </source>
</reference>
<evidence type="ECO:0000259" key="3">
    <source>
        <dbReference type="Pfam" id="PF21530"/>
    </source>
</evidence>
<dbReference type="EMBL" id="JNVN01001727">
    <property type="protein sequence ID" value="KHJ32918.1"/>
    <property type="molecule type" value="Genomic_DNA"/>
</dbReference>
<dbReference type="STRING" id="52586.A0A0B1P3Q8"/>
<keyword evidence="1" id="KW-0233">DNA recombination</keyword>